<comment type="caution">
    <text evidence="1">The sequence shown here is derived from an EMBL/GenBank/DDBJ whole genome shotgun (WGS) entry which is preliminary data.</text>
</comment>
<feature type="non-terminal residue" evidence="1">
    <location>
        <position position="64"/>
    </location>
</feature>
<gene>
    <name evidence="1" type="ORF">BaRGS_00032630</name>
</gene>
<proteinExistence type="predicted"/>
<keyword evidence="2" id="KW-1185">Reference proteome</keyword>
<accession>A0ABD0JME2</accession>
<organism evidence="1 2">
    <name type="scientific">Batillaria attramentaria</name>
    <dbReference type="NCBI Taxonomy" id="370345"/>
    <lineage>
        <taxon>Eukaryota</taxon>
        <taxon>Metazoa</taxon>
        <taxon>Spiralia</taxon>
        <taxon>Lophotrochozoa</taxon>
        <taxon>Mollusca</taxon>
        <taxon>Gastropoda</taxon>
        <taxon>Caenogastropoda</taxon>
        <taxon>Sorbeoconcha</taxon>
        <taxon>Cerithioidea</taxon>
        <taxon>Batillariidae</taxon>
        <taxon>Batillaria</taxon>
    </lineage>
</organism>
<dbReference type="EMBL" id="JACVVK020000384">
    <property type="protein sequence ID" value="KAK7476137.1"/>
    <property type="molecule type" value="Genomic_DNA"/>
</dbReference>
<evidence type="ECO:0000313" key="1">
    <source>
        <dbReference type="EMBL" id="KAK7476137.1"/>
    </source>
</evidence>
<name>A0ABD0JME2_9CAEN</name>
<evidence type="ECO:0000313" key="2">
    <source>
        <dbReference type="Proteomes" id="UP001519460"/>
    </source>
</evidence>
<sequence length="64" mass="7034">MIVKTRSAPTTTRVVTVGQTTSDHYTAVQDFRFPAETLPLDTEARSGMFVLTMKGRSSVMQLIG</sequence>
<protein>
    <submittedName>
        <fullName evidence="1">Uncharacterized protein</fullName>
    </submittedName>
</protein>
<dbReference type="AlphaFoldDB" id="A0ABD0JME2"/>
<dbReference type="Proteomes" id="UP001519460">
    <property type="component" value="Unassembled WGS sequence"/>
</dbReference>
<reference evidence="1 2" key="1">
    <citation type="journal article" date="2023" name="Sci. Data">
        <title>Genome assembly of the Korean intertidal mud-creeper Batillaria attramentaria.</title>
        <authorList>
            <person name="Patra A.K."/>
            <person name="Ho P.T."/>
            <person name="Jun S."/>
            <person name="Lee S.J."/>
            <person name="Kim Y."/>
            <person name="Won Y.J."/>
        </authorList>
    </citation>
    <scope>NUCLEOTIDE SEQUENCE [LARGE SCALE GENOMIC DNA]</scope>
    <source>
        <strain evidence="1">Wonlab-2016</strain>
    </source>
</reference>